<dbReference type="InterPro" id="IPR000387">
    <property type="entry name" value="Tyr_Pase_dom"/>
</dbReference>
<evidence type="ECO:0000256" key="4">
    <source>
        <dbReference type="ARBA" id="ARBA00022912"/>
    </source>
</evidence>
<dbReference type="Pfam" id="PF00782">
    <property type="entry name" value="DSPc"/>
    <property type="match status" value="1"/>
</dbReference>
<dbReference type="AlphaFoldDB" id="A0A182NAS1"/>
<dbReference type="VEuPathDB" id="VectorBase:ADIR004747"/>
<feature type="domain" description="Tyrosine-protein phosphatase" evidence="6">
    <location>
        <begin position="372"/>
        <end position="516"/>
    </location>
</feature>
<comment type="similarity">
    <text evidence="1">Belongs to the tRNA pseudouridine synthase TruA family.</text>
</comment>
<dbReference type="GO" id="GO:0003723">
    <property type="term" value="F:RNA binding"/>
    <property type="evidence" value="ECO:0007669"/>
    <property type="project" value="InterPro"/>
</dbReference>
<evidence type="ECO:0000313" key="9">
    <source>
        <dbReference type="Proteomes" id="UP000075884"/>
    </source>
</evidence>
<dbReference type="PROSITE" id="PS50054">
    <property type="entry name" value="TYR_PHOSPHATASE_DUAL"/>
    <property type="match status" value="1"/>
</dbReference>
<dbReference type="InterPro" id="IPR020094">
    <property type="entry name" value="TruA/RsuA/RluB/E/F_N"/>
</dbReference>
<dbReference type="Gene3D" id="3.30.70.660">
    <property type="entry name" value="Pseudouridine synthase I, catalytic domain, C-terminal subdomain"/>
    <property type="match status" value="1"/>
</dbReference>
<organism evidence="8 9">
    <name type="scientific">Anopheles dirus</name>
    <dbReference type="NCBI Taxonomy" id="7168"/>
    <lineage>
        <taxon>Eukaryota</taxon>
        <taxon>Metazoa</taxon>
        <taxon>Ecdysozoa</taxon>
        <taxon>Arthropoda</taxon>
        <taxon>Hexapoda</taxon>
        <taxon>Insecta</taxon>
        <taxon>Pterygota</taxon>
        <taxon>Neoptera</taxon>
        <taxon>Endopterygota</taxon>
        <taxon>Diptera</taxon>
        <taxon>Nematocera</taxon>
        <taxon>Culicoidea</taxon>
        <taxon>Culicidae</taxon>
        <taxon>Anophelinae</taxon>
        <taxon>Anopheles</taxon>
    </lineage>
</organism>
<sequence length="516" mass="59136">MNRYLINLSYIGTRFRGIQRKIDKSAGHFKDPHTVQGVIEEALLKLRSVNEPLLKLSSRTDTGVHALHNTVHVDLQRPNGKPYDADRITKTLNRAFERDGQSLRILSTVHVPLTFHARLCAKSRTYLYRLAVLRSEFSRETTGQHPHERFIPIEEHDRCYFIGHPRFDIETFGRVARMFEGVHDFRTFMAVAKGNPRQQEAMHSLRRIDRITVERGQTMTVALNRERTERHYDFWDVRIQGRSFLYRQVRRMVGAWVAAAEGRIDERDIYRMLTVPSQNSWCTNVFVAPAYALYLCHVQYDPISPSTISSHRPPSTSMASFLEQLRARKTELQRTETIVTYMDGSRKIFRNQLEIDAPPRLGFIVDNSPDQVPACIVSQFLYLGSQDCVRREVLERYGITHVLSVGIEMPPIEKDENGAQLAIERKFVECLDLPETVLADVLAVSNAFIDSCRAQPGGRVLVHCNAGVSRSTAVVLGYLMQRCDQSFMEAFATVKSKRPCVQPNVGFIKQLKQLQS</sequence>
<dbReference type="InterPro" id="IPR016130">
    <property type="entry name" value="Tyr_Pase_AS"/>
</dbReference>
<evidence type="ECO:0000256" key="5">
    <source>
        <dbReference type="ARBA" id="ARBA00023235"/>
    </source>
</evidence>
<dbReference type="SMART" id="SM00195">
    <property type="entry name" value="DSPc"/>
    <property type="match status" value="1"/>
</dbReference>
<keyword evidence="2" id="KW-0819">tRNA processing</keyword>
<dbReference type="GO" id="GO:0004721">
    <property type="term" value="F:phosphoprotein phosphatase activity"/>
    <property type="evidence" value="ECO:0007669"/>
    <property type="project" value="UniProtKB-KW"/>
</dbReference>
<keyword evidence="4" id="KW-0904">Protein phosphatase</keyword>
<reference evidence="9" key="1">
    <citation type="submission" date="2013-03" db="EMBL/GenBank/DDBJ databases">
        <title>The Genome Sequence of Anopheles dirus WRAIR2.</title>
        <authorList>
            <consortium name="The Broad Institute Genomics Platform"/>
            <person name="Neafsey D.E."/>
            <person name="Walton C."/>
            <person name="Walker B."/>
            <person name="Young S.K."/>
            <person name="Zeng Q."/>
            <person name="Gargeya S."/>
            <person name="Fitzgerald M."/>
            <person name="Haas B."/>
            <person name="Abouelleil A."/>
            <person name="Allen A.W."/>
            <person name="Alvarado L."/>
            <person name="Arachchi H.M."/>
            <person name="Berlin A.M."/>
            <person name="Chapman S.B."/>
            <person name="Gainer-Dewar J."/>
            <person name="Goldberg J."/>
            <person name="Griggs A."/>
            <person name="Gujja S."/>
            <person name="Hansen M."/>
            <person name="Howarth C."/>
            <person name="Imamovic A."/>
            <person name="Ireland A."/>
            <person name="Larimer J."/>
            <person name="McCowan C."/>
            <person name="Murphy C."/>
            <person name="Pearson M."/>
            <person name="Poon T.W."/>
            <person name="Priest M."/>
            <person name="Roberts A."/>
            <person name="Saif S."/>
            <person name="Shea T."/>
            <person name="Sisk P."/>
            <person name="Sykes S."/>
            <person name="Wortman J."/>
            <person name="Nusbaum C."/>
            <person name="Birren B."/>
        </authorList>
    </citation>
    <scope>NUCLEOTIDE SEQUENCE [LARGE SCALE GENOMIC DNA]</scope>
    <source>
        <strain evidence="9">WRAIR2</strain>
    </source>
</reference>
<keyword evidence="9" id="KW-1185">Reference proteome</keyword>
<dbReference type="CDD" id="cd02570">
    <property type="entry name" value="PseudoU_synth_EcTruA"/>
    <property type="match status" value="1"/>
</dbReference>
<dbReference type="GO" id="GO:0031119">
    <property type="term" value="P:tRNA pseudouridine synthesis"/>
    <property type="evidence" value="ECO:0007669"/>
    <property type="project" value="TreeGrafter"/>
</dbReference>
<evidence type="ECO:0000256" key="3">
    <source>
        <dbReference type="ARBA" id="ARBA00022801"/>
    </source>
</evidence>
<evidence type="ECO:0000259" key="6">
    <source>
        <dbReference type="PROSITE" id="PS50054"/>
    </source>
</evidence>
<protein>
    <recommendedName>
        <fullName evidence="10">tRNA pseudouridine synthase</fullName>
    </recommendedName>
</protein>
<dbReference type="EnsemblMetazoa" id="ADIR004747-RA">
    <property type="protein sequence ID" value="ADIR004747-PA"/>
    <property type="gene ID" value="ADIR004747"/>
</dbReference>
<evidence type="ECO:0000259" key="7">
    <source>
        <dbReference type="PROSITE" id="PS50056"/>
    </source>
</evidence>
<dbReference type="InterPro" id="IPR001406">
    <property type="entry name" value="PsdUridine_synth_TruA"/>
</dbReference>
<evidence type="ECO:0000256" key="1">
    <source>
        <dbReference type="ARBA" id="ARBA00009375"/>
    </source>
</evidence>
<dbReference type="HAMAP" id="MF_00171">
    <property type="entry name" value="TruA"/>
    <property type="match status" value="1"/>
</dbReference>
<dbReference type="PROSITE" id="PS50056">
    <property type="entry name" value="TYR_PHOSPHATASE_2"/>
    <property type="match status" value="1"/>
</dbReference>
<dbReference type="Gene3D" id="3.90.190.10">
    <property type="entry name" value="Protein tyrosine phosphatase superfamily"/>
    <property type="match status" value="1"/>
</dbReference>
<name>A0A182NAS1_9DIPT</name>
<dbReference type="SUPFAM" id="SSF52799">
    <property type="entry name" value="(Phosphotyrosine protein) phosphatases II"/>
    <property type="match status" value="1"/>
</dbReference>
<accession>A0A182NAS1</accession>
<dbReference type="SUPFAM" id="SSF55120">
    <property type="entry name" value="Pseudouridine synthase"/>
    <property type="match status" value="1"/>
</dbReference>
<evidence type="ECO:0000313" key="8">
    <source>
        <dbReference type="EnsemblMetazoa" id="ADIR004747-PA"/>
    </source>
</evidence>
<dbReference type="InterPro" id="IPR029021">
    <property type="entry name" value="Prot-tyrosine_phosphatase-like"/>
</dbReference>
<dbReference type="STRING" id="7168.A0A182NAS1"/>
<dbReference type="InterPro" id="IPR020103">
    <property type="entry name" value="PsdUridine_synth_cat_dom_sf"/>
</dbReference>
<dbReference type="InterPro" id="IPR020095">
    <property type="entry name" value="PsdUridine_synth_TruA_C"/>
</dbReference>
<evidence type="ECO:0000256" key="2">
    <source>
        <dbReference type="ARBA" id="ARBA00022694"/>
    </source>
</evidence>
<dbReference type="InterPro" id="IPR020097">
    <property type="entry name" value="PsdUridine_synth_TruA_a/b_dom"/>
</dbReference>
<dbReference type="PANTHER" id="PTHR11142:SF0">
    <property type="entry name" value="TRNA PSEUDOURIDINE SYNTHASE-LIKE 1"/>
    <property type="match status" value="1"/>
</dbReference>
<proteinExistence type="inferred from homology"/>
<dbReference type="InterPro" id="IPR020422">
    <property type="entry name" value="TYR_PHOSPHATASE_DUAL_dom"/>
</dbReference>
<dbReference type="PROSITE" id="PS00383">
    <property type="entry name" value="TYR_PHOSPHATASE_1"/>
    <property type="match status" value="1"/>
</dbReference>
<keyword evidence="5" id="KW-0413">Isomerase</keyword>
<feature type="domain" description="Tyrosine specific protein phosphatases" evidence="7">
    <location>
        <begin position="439"/>
        <end position="499"/>
    </location>
</feature>
<dbReference type="CDD" id="cd14498">
    <property type="entry name" value="DSP"/>
    <property type="match status" value="1"/>
</dbReference>
<dbReference type="PANTHER" id="PTHR11142">
    <property type="entry name" value="PSEUDOURIDYLATE SYNTHASE"/>
    <property type="match status" value="1"/>
</dbReference>
<dbReference type="Proteomes" id="UP000075884">
    <property type="component" value="Unassembled WGS sequence"/>
</dbReference>
<dbReference type="Gene3D" id="3.30.70.580">
    <property type="entry name" value="Pseudouridine synthase I, catalytic domain, N-terminal subdomain"/>
    <property type="match status" value="1"/>
</dbReference>
<dbReference type="Pfam" id="PF01416">
    <property type="entry name" value="PseudoU_synth_1"/>
    <property type="match status" value="1"/>
</dbReference>
<dbReference type="InterPro" id="IPR000340">
    <property type="entry name" value="Dual-sp_phosphatase_cat-dom"/>
</dbReference>
<keyword evidence="3" id="KW-0378">Hydrolase</keyword>
<evidence type="ECO:0008006" key="10">
    <source>
        <dbReference type="Google" id="ProtNLM"/>
    </source>
</evidence>
<dbReference type="GO" id="GO:0009982">
    <property type="term" value="F:pseudouridine synthase activity"/>
    <property type="evidence" value="ECO:0007669"/>
    <property type="project" value="InterPro"/>
</dbReference>
<reference evidence="8" key="2">
    <citation type="submission" date="2020-05" db="UniProtKB">
        <authorList>
            <consortium name="EnsemblMetazoa"/>
        </authorList>
    </citation>
    <scope>IDENTIFICATION</scope>
    <source>
        <strain evidence="8">WRAIR2</strain>
    </source>
</reference>